<accession>A0A443RM44</accession>
<dbReference type="CDD" id="cd00866">
    <property type="entry name" value="PEBP_euk"/>
    <property type="match status" value="1"/>
</dbReference>
<sequence length="619" mass="72547">MNKTLISSICAKHNSKCLFASPKRAQIWSELSLTRRNIRVWRKGLPFPPNFKDSHHFFLPSLKQYLSEKQAIENPVKLIDIGEKVEKKPVSRKEKLLASQNSKNATVEHEDDVLNLLSAKKADKSFNYKLFSQRWALSVDGQSSIVNTAHHYAIFRDLFSYPSLTPVGNEIPKIKLYDYYPRREKEMVKIVGDWFPGAVRTKYPEPKPIYFFSPIVPLYIEFALPSNEVILEDEEAIEELYKKENNIEKDNSGGTNNSETDTIEVSAVYRGNIIRPQFAKYKPSIAIDARNMSKTQASETSEIHVDECGIKIVGDPEEFYTLVLLNLDSQFGDSHPICHWQVTNIKYNSENKSTSYEETVSYLPVYGIRGLGYHRYVFVLYKHEKALTLPQIDDFDLSKRSFNPMSIIKDEKAVPVGLSWFQTTWDHSCQNIFHNILNMRAPAYEWIQPAPVLQKQIKFPERTPFNIYLDYYRDPKEINKSVLMERLNSVHPFEYCKDLEPRTLPANIYKIDYETPCWMKSDIWKRRNRLGPFRMLRPSSALIPLNNNADLDKPFWPHASKLNFPLRWPRFRARYVALRETRWSKPPQEHPSVRIDFEDIHETRQKEDEEEKKFFSRKL</sequence>
<reference evidence="10 11" key="1">
    <citation type="journal article" date="2018" name="Gigascience">
        <title>Genomes of trombidid mites reveal novel predicted allergens and laterally-transferred genes associated with secondary metabolism.</title>
        <authorList>
            <person name="Dong X."/>
            <person name="Chaisiri K."/>
            <person name="Xia D."/>
            <person name="Armstrong S.D."/>
            <person name="Fang Y."/>
            <person name="Donnelly M.J."/>
            <person name="Kadowaki T."/>
            <person name="McGarry J.W."/>
            <person name="Darby A.C."/>
            <person name="Makepeace B.L."/>
        </authorList>
    </citation>
    <scope>NUCLEOTIDE SEQUENCE [LARGE SCALE GENOMIC DNA]</scope>
    <source>
        <strain evidence="10">UoL-WK</strain>
    </source>
</reference>
<keyword evidence="2" id="KW-0809">Transit peptide</keyword>
<comment type="similarity">
    <text evidence="7">Belongs to the phosphatidylethanolamine-binding protein family. Mitochondrion-specific ribosomal protein mL38 subfamily.</text>
</comment>
<dbReference type="GO" id="GO:0005762">
    <property type="term" value="C:mitochondrial large ribosomal subunit"/>
    <property type="evidence" value="ECO:0007669"/>
    <property type="project" value="TreeGrafter"/>
</dbReference>
<evidence type="ECO:0000313" key="11">
    <source>
        <dbReference type="Proteomes" id="UP000285301"/>
    </source>
</evidence>
<organism evidence="10 11">
    <name type="scientific">Dinothrombium tinctorium</name>
    <dbReference type="NCBI Taxonomy" id="1965070"/>
    <lineage>
        <taxon>Eukaryota</taxon>
        <taxon>Metazoa</taxon>
        <taxon>Ecdysozoa</taxon>
        <taxon>Arthropoda</taxon>
        <taxon>Chelicerata</taxon>
        <taxon>Arachnida</taxon>
        <taxon>Acari</taxon>
        <taxon>Acariformes</taxon>
        <taxon>Trombidiformes</taxon>
        <taxon>Prostigmata</taxon>
        <taxon>Anystina</taxon>
        <taxon>Parasitengona</taxon>
        <taxon>Trombidioidea</taxon>
        <taxon>Trombidiidae</taxon>
        <taxon>Dinothrombium</taxon>
    </lineage>
</organism>
<dbReference type="AlphaFoldDB" id="A0A443RM44"/>
<dbReference type="InterPro" id="IPR008914">
    <property type="entry name" value="PEBP"/>
</dbReference>
<evidence type="ECO:0000256" key="6">
    <source>
        <dbReference type="ARBA" id="ARBA00023274"/>
    </source>
</evidence>
<dbReference type="Proteomes" id="UP000285301">
    <property type="component" value="Unassembled WGS sequence"/>
</dbReference>
<dbReference type="STRING" id="1965070.A0A443RM44"/>
<dbReference type="InterPro" id="IPR036610">
    <property type="entry name" value="PEBP-like_sf"/>
</dbReference>
<evidence type="ECO:0000256" key="1">
    <source>
        <dbReference type="ARBA" id="ARBA00004173"/>
    </source>
</evidence>
<dbReference type="Pfam" id="PF01161">
    <property type="entry name" value="PBP"/>
    <property type="match status" value="1"/>
</dbReference>
<keyword evidence="4" id="KW-0175">Coiled coil</keyword>
<protein>
    <recommendedName>
        <fullName evidence="8">Large ribosomal subunit protein mL38</fullName>
    </recommendedName>
    <alternativeName>
        <fullName evidence="9">39S ribosomal protein L38, mitochondrial</fullName>
    </alternativeName>
</protein>
<evidence type="ECO:0000313" key="10">
    <source>
        <dbReference type="EMBL" id="RWS16356.1"/>
    </source>
</evidence>
<comment type="caution">
    <text evidence="10">The sequence shown here is derived from an EMBL/GenBank/DDBJ whole genome shotgun (WGS) entry which is preliminary data.</text>
</comment>
<dbReference type="OrthoDB" id="2153661at2759"/>
<gene>
    <name evidence="10" type="ORF">B4U79_05255</name>
</gene>
<evidence type="ECO:0000256" key="9">
    <source>
        <dbReference type="ARBA" id="ARBA00041206"/>
    </source>
</evidence>
<dbReference type="PANTHER" id="PTHR11362">
    <property type="entry name" value="PHOSPHATIDYLETHANOLAMINE-BINDING PROTEIN"/>
    <property type="match status" value="1"/>
</dbReference>
<name>A0A443RM44_9ACAR</name>
<dbReference type="EMBL" id="NCKU01000243">
    <property type="protein sequence ID" value="RWS16356.1"/>
    <property type="molecule type" value="Genomic_DNA"/>
</dbReference>
<dbReference type="Gene3D" id="3.90.280.10">
    <property type="entry name" value="PEBP-like"/>
    <property type="match status" value="1"/>
</dbReference>
<dbReference type="SUPFAM" id="SSF49777">
    <property type="entry name" value="PEBP-like"/>
    <property type="match status" value="1"/>
</dbReference>
<evidence type="ECO:0000256" key="3">
    <source>
        <dbReference type="ARBA" id="ARBA00022980"/>
    </source>
</evidence>
<keyword evidence="5" id="KW-0496">Mitochondrion</keyword>
<keyword evidence="3 10" id="KW-0689">Ribosomal protein</keyword>
<evidence type="ECO:0000256" key="7">
    <source>
        <dbReference type="ARBA" id="ARBA00038016"/>
    </source>
</evidence>
<proteinExistence type="inferred from homology"/>
<dbReference type="InterPro" id="IPR035810">
    <property type="entry name" value="PEBP_euk"/>
</dbReference>
<evidence type="ECO:0000256" key="2">
    <source>
        <dbReference type="ARBA" id="ARBA00022946"/>
    </source>
</evidence>
<comment type="subcellular location">
    <subcellularLocation>
        <location evidence="1">Mitochondrion</location>
    </subcellularLocation>
</comment>
<evidence type="ECO:0000256" key="5">
    <source>
        <dbReference type="ARBA" id="ARBA00023128"/>
    </source>
</evidence>
<dbReference type="PANTHER" id="PTHR11362:SF133">
    <property type="entry name" value="LARGE RIBOSOMAL SUBUNIT PROTEIN ML38"/>
    <property type="match status" value="1"/>
</dbReference>
<evidence type="ECO:0000256" key="4">
    <source>
        <dbReference type="ARBA" id="ARBA00023054"/>
    </source>
</evidence>
<keyword evidence="6" id="KW-0687">Ribonucleoprotein</keyword>
<keyword evidence="11" id="KW-1185">Reference proteome</keyword>
<evidence type="ECO:0000256" key="8">
    <source>
        <dbReference type="ARBA" id="ARBA00039444"/>
    </source>
</evidence>